<organism evidence="8 9">
    <name type="scientific">Alistipes intestinihominis</name>
    <dbReference type="NCBI Taxonomy" id="3133172"/>
    <lineage>
        <taxon>Bacteria</taxon>
        <taxon>Pseudomonadati</taxon>
        <taxon>Bacteroidota</taxon>
        <taxon>Bacteroidia</taxon>
        <taxon>Bacteroidales</taxon>
        <taxon>Rikenellaceae</taxon>
        <taxon>Alistipes</taxon>
    </lineage>
</organism>
<dbReference type="EMBL" id="JBBMFL010000003">
    <property type="protein sequence ID" value="MEQ2544016.1"/>
    <property type="molecule type" value="Genomic_DNA"/>
</dbReference>
<dbReference type="InterPro" id="IPR044770">
    <property type="entry name" value="MFS_spinster-like"/>
</dbReference>
<feature type="transmembrane region" description="Helical" evidence="6">
    <location>
        <begin position="219"/>
        <end position="240"/>
    </location>
</feature>
<evidence type="ECO:0000313" key="9">
    <source>
        <dbReference type="Proteomes" id="UP001460202"/>
    </source>
</evidence>
<protein>
    <submittedName>
        <fullName evidence="8">MFS transporter</fullName>
    </submittedName>
</protein>
<dbReference type="RefSeq" id="WP_349093800.1">
    <property type="nucleotide sequence ID" value="NZ_JBBMFL010000003.1"/>
</dbReference>
<keyword evidence="2" id="KW-0813">Transport</keyword>
<keyword evidence="4 6" id="KW-1133">Transmembrane helix</keyword>
<dbReference type="PROSITE" id="PS50850">
    <property type="entry name" value="MFS"/>
    <property type="match status" value="1"/>
</dbReference>
<name>A0ABV1GUZ0_9BACT</name>
<keyword evidence="9" id="KW-1185">Reference proteome</keyword>
<feature type="transmembrane region" description="Helical" evidence="6">
    <location>
        <begin position="144"/>
        <end position="161"/>
    </location>
</feature>
<dbReference type="Gene3D" id="1.20.1250.20">
    <property type="entry name" value="MFS general substrate transporter like domains"/>
    <property type="match status" value="2"/>
</dbReference>
<comment type="subcellular location">
    <subcellularLocation>
        <location evidence="1">Membrane</location>
        <topology evidence="1">Multi-pass membrane protein</topology>
    </subcellularLocation>
</comment>
<dbReference type="Proteomes" id="UP001460202">
    <property type="component" value="Unassembled WGS sequence"/>
</dbReference>
<accession>A0ABV1GUZ0</accession>
<sequence>MKKFHKGKMYKWEVLFLLWMAYLLNQGDRQVFNTVLPAIRDALNLTDTSVGLIATIFNLAFAVVVPIGGWMGDRFSRKFVVTFSVLFFSLATMFTGYANSFVMLILLRSIATGGGEALFGPSNYSILAQYHTDTRARAMSIHQTAYYVGVILAGWLAGLIADKLGWQYSFLIFGGMGVLWGILMIIRLDNKPVEASVFAAESKPGFLDGFKEVFTTPTALVLTIGFSGLIFVITGFMTWVPAYLQEEFGQTQAEAGFNSMFWTYVAAFIGVLLAGSLSDRLALKDSKYRMYLQAFGLLCGAVFLSFMGGDSSLAIVYCCFAGWGLFRAFFDANTYSVLYDVTPERLHASCASVMGMTGFAVGAFAPLILGYIKQSMGSLSSTFPILAIIWIACGILMFVVARVSYKRDRERVRN</sequence>
<evidence type="ECO:0000313" key="8">
    <source>
        <dbReference type="EMBL" id="MEQ2544016.1"/>
    </source>
</evidence>
<evidence type="ECO:0000256" key="1">
    <source>
        <dbReference type="ARBA" id="ARBA00004141"/>
    </source>
</evidence>
<feature type="transmembrane region" description="Helical" evidence="6">
    <location>
        <begin position="351"/>
        <end position="372"/>
    </location>
</feature>
<feature type="transmembrane region" description="Helical" evidence="6">
    <location>
        <begin position="290"/>
        <end position="307"/>
    </location>
</feature>
<feature type="transmembrane region" description="Helical" evidence="6">
    <location>
        <begin position="260"/>
        <end position="278"/>
    </location>
</feature>
<proteinExistence type="predicted"/>
<dbReference type="PANTHER" id="PTHR23505:SF79">
    <property type="entry name" value="PROTEIN SPINSTER"/>
    <property type="match status" value="1"/>
</dbReference>
<feature type="transmembrane region" description="Helical" evidence="6">
    <location>
        <begin position="79"/>
        <end position="98"/>
    </location>
</feature>
<dbReference type="PANTHER" id="PTHR23505">
    <property type="entry name" value="SPINSTER"/>
    <property type="match status" value="1"/>
</dbReference>
<gene>
    <name evidence="8" type="ORF">WMO46_03500</name>
</gene>
<feature type="transmembrane region" description="Helical" evidence="6">
    <location>
        <begin position="313"/>
        <end position="330"/>
    </location>
</feature>
<feature type="transmembrane region" description="Helical" evidence="6">
    <location>
        <begin position="384"/>
        <end position="405"/>
    </location>
</feature>
<keyword evidence="5 6" id="KW-0472">Membrane</keyword>
<dbReference type="InterPro" id="IPR036259">
    <property type="entry name" value="MFS_trans_sf"/>
</dbReference>
<evidence type="ECO:0000256" key="4">
    <source>
        <dbReference type="ARBA" id="ARBA00022989"/>
    </source>
</evidence>
<feature type="domain" description="Major facilitator superfamily (MFS) profile" evidence="7">
    <location>
        <begin position="14"/>
        <end position="405"/>
    </location>
</feature>
<dbReference type="SUPFAM" id="SSF103473">
    <property type="entry name" value="MFS general substrate transporter"/>
    <property type="match status" value="1"/>
</dbReference>
<reference evidence="8 9" key="1">
    <citation type="submission" date="2024-03" db="EMBL/GenBank/DDBJ databases">
        <title>Human intestinal bacterial collection.</title>
        <authorList>
            <person name="Pauvert C."/>
            <person name="Hitch T.C.A."/>
            <person name="Clavel T."/>
        </authorList>
    </citation>
    <scope>NUCLEOTIDE SEQUENCE [LARGE SCALE GENOMIC DNA]</scope>
    <source>
        <strain evidence="8 9">CLA-KB-H122</strain>
    </source>
</reference>
<dbReference type="InterPro" id="IPR011701">
    <property type="entry name" value="MFS"/>
</dbReference>
<evidence type="ECO:0000256" key="6">
    <source>
        <dbReference type="SAM" id="Phobius"/>
    </source>
</evidence>
<keyword evidence="3 6" id="KW-0812">Transmembrane</keyword>
<evidence type="ECO:0000256" key="3">
    <source>
        <dbReference type="ARBA" id="ARBA00022692"/>
    </source>
</evidence>
<dbReference type="InterPro" id="IPR020846">
    <property type="entry name" value="MFS_dom"/>
</dbReference>
<dbReference type="Pfam" id="PF07690">
    <property type="entry name" value="MFS_1"/>
    <property type="match status" value="1"/>
</dbReference>
<evidence type="ECO:0000259" key="7">
    <source>
        <dbReference type="PROSITE" id="PS50850"/>
    </source>
</evidence>
<evidence type="ECO:0000256" key="5">
    <source>
        <dbReference type="ARBA" id="ARBA00023136"/>
    </source>
</evidence>
<evidence type="ECO:0000256" key="2">
    <source>
        <dbReference type="ARBA" id="ARBA00022448"/>
    </source>
</evidence>
<feature type="transmembrane region" description="Helical" evidence="6">
    <location>
        <begin position="53"/>
        <end position="72"/>
    </location>
</feature>
<feature type="transmembrane region" description="Helical" evidence="6">
    <location>
        <begin position="167"/>
        <end position="186"/>
    </location>
</feature>
<comment type="caution">
    <text evidence="8">The sequence shown here is derived from an EMBL/GenBank/DDBJ whole genome shotgun (WGS) entry which is preliminary data.</text>
</comment>